<dbReference type="EMBL" id="JABEXW010001049">
    <property type="protein sequence ID" value="KAF4948488.1"/>
    <property type="molecule type" value="Genomic_DNA"/>
</dbReference>
<dbReference type="OrthoDB" id="2520703at2759"/>
<keyword evidence="2" id="KW-1185">Reference proteome</keyword>
<evidence type="ECO:0008006" key="3">
    <source>
        <dbReference type="Google" id="ProtNLM"/>
    </source>
</evidence>
<proteinExistence type="predicted"/>
<dbReference type="AlphaFoldDB" id="A0A8H4SZK0"/>
<evidence type="ECO:0000313" key="2">
    <source>
        <dbReference type="Proteomes" id="UP000622797"/>
    </source>
</evidence>
<gene>
    <name evidence="1" type="ORF">FSARC_13725</name>
</gene>
<reference evidence="1" key="1">
    <citation type="journal article" date="2020" name="BMC Genomics">
        <title>Correction to: Identification and distribution of gene clusters required for synthesis of sphingolipid metabolism inhibitors in diverse species of the filamentous fungus Fusarium.</title>
        <authorList>
            <person name="Kim H.S."/>
            <person name="Lohmar J.M."/>
            <person name="Busman M."/>
            <person name="Brown D.W."/>
            <person name="Naumann T.A."/>
            <person name="Divon H.H."/>
            <person name="Lysoe E."/>
            <person name="Uhlig S."/>
            <person name="Proctor R.H."/>
        </authorList>
    </citation>
    <scope>NUCLEOTIDE SEQUENCE</scope>
    <source>
        <strain evidence="1">NRRL 20472</strain>
    </source>
</reference>
<name>A0A8H4SZK0_9HYPO</name>
<comment type="caution">
    <text evidence="1">The sequence shown here is derived from an EMBL/GenBank/DDBJ whole genome shotgun (WGS) entry which is preliminary data.</text>
</comment>
<organism evidence="1 2">
    <name type="scientific">Fusarium sarcochroum</name>
    <dbReference type="NCBI Taxonomy" id="1208366"/>
    <lineage>
        <taxon>Eukaryota</taxon>
        <taxon>Fungi</taxon>
        <taxon>Dikarya</taxon>
        <taxon>Ascomycota</taxon>
        <taxon>Pezizomycotina</taxon>
        <taxon>Sordariomycetes</taxon>
        <taxon>Hypocreomycetidae</taxon>
        <taxon>Hypocreales</taxon>
        <taxon>Nectriaceae</taxon>
        <taxon>Fusarium</taxon>
        <taxon>Fusarium lateritium species complex</taxon>
    </lineage>
</organism>
<sequence>MGFQYLQPELIYQICEYFCQHCTETYSIAPELEIWHGDNHSIVRRRALLDLSLVCKSWSPIAQNVLHHHFGFYEPACDCQVQFCRTISQNPDLGKQLKMAKLHHVKPFLNPMNGGLWIASALNKYPSFLTYEMDARGIKVSNWEDYIASLILLQAPNLEHAVVHGTLDWMLFRAFNKSAVVQGDALPRNLRMLSLGHGGQINLDDDFMPVELSEAGMGGVFPAFNKLEVLTVSNLCPFSIHAGLSLQSLRILRLTNIRIIKEQLQTLVDIPTSLEEFAFHEMGDASLSLDGAITSEEIFEVLASKKDTLKRVVVKMDSGQERLTSPSQLVNLEKLKVNWQAFCDAFELARHHQDLDNQALVNVFPSSLNTLSLEASGRSLERIREAVIAYINSTYRKSPEEQKLKQVIIHFKDLAAILPMNGLKSAEELMALNEYTFRVRCREWLENGNIVLTKEPFLWYSI</sequence>
<accession>A0A8H4SZK0</accession>
<dbReference type="Proteomes" id="UP000622797">
    <property type="component" value="Unassembled WGS sequence"/>
</dbReference>
<evidence type="ECO:0000313" key="1">
    <source>
        <dbReference type="EMBL" id="KAF4948488.1"/>
    </source>
</evidence>
<protein>
    <recommendedName>
        <fullName evidence="3">F-box domain-containing protein</fullName>
    </recommendedName>
</protein>
<reference evidence="1" key="2">
    <citation type="submission" date="2020-05" db="EMBL/GenBank/DDBJ databases">
        <authorList>
            <person name="Kim H.-S."/>
            <person name="Proctor R.H."/>
            <person name="Brown D.W."/>
        </authorList>
    </citation>
    <scope>NUCLEOTIDE SEQUENCE</scope>
    <source>
        <strain evidence="1">NRRL 20472</strain>
    </source>
</reference>